<evidence type="ECO:0000259" key="1">
    <source>
        <dbReference type="Pfam" id="PF00535"/>
    </source>
</evidence>
<name>A0AAW7M901_9MICO</name>
<dbReference type="PANTHER" id="PTHR43630">
    <property type="entry name" value="POLY-BETA-1,6-N-ACETYL-D-GLUCOSAMINE SYNTHASE"/>
    <property type="match status" value="1"/>
</dbReference>
<accession>A0AAW7M901</accession>
<keyword evidence="3" id="KW-1185">Reference proteome</keyword>
<keyword evidence="2" id="KW-0328">Glycosyltransferase</keyword>
<comment type="caution">
    <text evidence="2">The sequence shown here is derived from an EMBL/GenBank/DDBJ whole genome shotgun (WGS) entry which is preliminary data.</text>
</comment>
<dbReference type="GO" id="GO:0016757">
    <property type="term" value="F:glycosyltransferase activity"/>
    <property type="evidence" value="ECO:0007669"/>
    <property type="project" value="UniProtKB-KW"/>
</dbReference>
<gene>
    <name evidence="2" type="ORF">QQX10_08525</name>
</gene>
<dbReference type="AlphaFoldDB" id="A0AAW7M901"/>
<dbReference type="InterPro" id="IPR001173">
    <property type="entry name" value="Glyco_trans_2-like"/>
</dbReference>
<sequence>MNEPKIPVTVLVQTKNEEAAIAACVGALSDFGEVVVVDSNSEDRTVEIARGLGARIVSFAWNGRYPKKKQWQLENVATRYEWILFVDADEAPTQRLKDSIREFVLSDPSAAAAQLRLEYHFSGRALKHGHRVYKTVLLHRRRARFDPVDDIDIPGMGELEGHYQPSCTGPVVQLAGLLRHDDPDPVRTWFDRHNRYSDWEAGLRFRRSGRENEIPRSSQGRVFERVPFKPVVFFVYSYALRLGFLDGRAGFDYAFALAAYYWQIGLKERELRRAAQPAAIETHHER</sequence>
<evidence type="ECO:0000313" key="3">
    <source>
        <dbReference type="Proteomes" id="UP001172737"/>
    </source>
</evidence>
<dbReference type="Proteomes" id="UP001172737">
    <property type="component" value="Unassembled WGS sequence"/>
</dbReference>
<evidence type="ECO:0000313" key="2">
    <source>
        <dbReference type="EMBL" id="MDN4488210.1"/>
    </source>
</evidence>
<dbReference type="EC" id="2.4.-.-" evidence="2"/>
<organism evidence="2 3">
    <name type="scientific">Demequina lignilytica</name>
    <dbReference type="NCBI Taxonomy" id="3051663"/>
    <lineage>
        <taxon>Bacteria</taxon>
        <taxon>Bacillati</taxon>
        <taxon>Actinomycetota</taxon>
        <taxon>Actinomycetes</taxon>
        <taxon>Micrococcales</taxon>
        <taxon>Demequinaceae</taxon>
        <taxon>Demequina</taxon>
    </lineage>
</organism>
<keyword evidence="2" id="KW-0808">Transferase</keyword>
<dbReference type="SUPFAM" id="SSF53448">
    <property type="entry name" value="Nucleotide-diphospho-sugar transferases"/>
    <property type="match status" value="1"/>
</dbReference>
<protein>
    <submittedName>
        <fullName evidence="2">Glycosyltransferase family 2 protein</fullName>
        <ecNumber evidence="2">2.4.-.-</ecNumber>
    </submittedName>
</protein>
<dbReference type="PANTHER" id="PTHR43630:SF2">
    <property type="entry name" value="GLYCOSYLTRANSFERASE"/>
    <property type="match status" value="1"/>
</dbReference>
<reference evidence="2" key="1">
    <citation type="submission" date="2023-06" db="EMBL/GenBank/DDBJ databases">
        <title>Sysu t00039.</title>
        <authorList>
            <person name="Gao L."/>
            <person name="Fang B.-Z."/>
            <person name="Li W.-J."/>
        </authorList>
    </citation>
    <scope>NUCLEOTIDE SEQUENCE</scope>
    <source>
        <strain evidence="2">SYSU T00039</strain>
    </source>
</reference>
<proteinExistence type="predicted"/>
<dbReference type="CDD" id="cd02511">
    <property type="entry name" value="Beta4Glucosyltransferase"/>
    <property type="match status" value="1"/>
</dbReference>
<dbReference type="InterPro" id="IPR029044">
    <property type="entry name" value="Nucleotide-diphossugar_trans"/>
</dbReference>
<feature type="domain" description="Glycosyltransferase 2-like" evidence="1">
    <location>
        <begin position="9"/>
        <end position="144"/>
    </location>
</feature>
<dbReference type="Pfam" id="PF00535">
    <property type="entry name" value="Glycos_transf_2"/>
    <property type="match status" value="1"/>
</dbReference>
<dbReference type="RefSeq" id="WP_301118683.1">
    <property type="nucleotide sequence ID" value="NZ_JAUHPX010000004.1"/>
</dbReference>
<dbReference type="Gene3D" id="3.90.550.10">
    <property type="entry name" value="Spore Coat Polysaccharide Biosynthesis Protein SpsA, Chain A"/>
    <property type="match status" value="1"/>
</dbReference>
<dbReference type="EMBL" id="JAUHPX010000004">
    <property type="protein sequence ID" value="MDN4488210.1"/>
    <property type="molecule type" value="Genomic_DNA"/>
</dbReference>